<gene>
    <name evidence="3" type="ORF">FRACA_680004</name>
</gene>
<reference evidence="3 4" key="1">
    <citation type="submission" date="2017-06" db="EMBL/GenBank/DDBJ databases">
        <authorList>
            <person name="Kim H.J."/>
            <person name="Triplett B.A."/>
        </authorList>
    </citation>
    <scope>NUCLEOTIDE SEQUENCE [LARGE SCALE GENOMIC DNA]</scope>
    <source>
        <strain evidence="3">FRACA_ARgP5</strain>
    </source>
</reference>
<evidence type="ECO:0000313" key="4">
    <source>
        <dbReference type="Proteomes" id="UP000234331"/>
    </source>
</evidence>
<keyword evidence="4" id="KW-1185">Reference proteome</keyword>
<sequence length="317" mass="34632">MSELHVRPWKRFGQHRLYVNLPDGQSAAWFDPGTDQVHVLLDDYHDAALDALAVYLGQRSGPLARPRSPVPPRAAAPAPSPPASTPAPSAGWTPDISALVPGPADAALQPADDLAGNPPGAALIAKIEELTPGFWRALLDRLFRRPSEAEPWRKGLIGERAVGAELERLTGRGWRALHAIPLPNNVDIDHLLIGPGGVFTINTKNHPGAQIWVGDRVARVGPRKEQYPWKARSEARRASAALSQECGFAVPVEPVLAFVKPAKLTQAPPRAEDDPVRVRAIRHDQVTTIGDLAEMWQPRQVERIHAAARDRRTWLNA</sequence>
<name>A0A2I2L0A8_9ACTN</name>
<feature type="domain" description="NERD" evidence="2">
    <location>
        <begin position="154"/>
        <end position="265"/>
    </location>
</feature>
<proteinExistence type="predicted"/>
<dbReference type="Pfam" id="PF08378">
    <property type="entry name" value="NERD"/>
    <property type="match status" value="1"/>
</dbReference>
<feature type="region of interest" description="Disordered" evidence="1">
    <location>
        <begin position="62"/>
        <end position="96"/>
    </location>
</feature>
<dbReference type="InterPro" id="IPR011528">
    <property type="entry name" value="NERD"/>
</dbReference>
<dbReference type="AlphaFoldDB" id="A0A2I2L0A8"/>
<evidence type="ECO:0000259" key="2">
    <source>
        <dbReference type="PROSITE" id="PS50965"/>
    </source>
</evidence>
<evidence type="ECO:0000313" key="3">
    <source>
        <dbReference type="EMBL" id="SNQ51330.1"/>
    </source>
</evidence>
<evidence type="ECO:0000256" key="1">
    <source>
        <dbReference type="SAM" id="MobiDB-lite"/>
    </source>
</evidence>
<dbReference type="Proteomes" id="UP000234331">
    <property type="component" value="Unassembled WGS sequence"/>
</dbReference>
<protein>
    <submittedName>
        <fullName evidence="3">Nuclease-like protein</fullName>
    </submittedName>
</protein>
<feature type="compositionally biased region" description="Pro residues" evidence="1">
    <location>
        <begin position="68"/>
        <end position="85"/>
    </location>
</feature>
<dbReference type="EMBL" id="FZMO01000534">
    <property type="protein sequence ID" value="SNQ51330.1"/>
    <property type="molecule type" value="Genomic_DNA"/>
</dbReference>
<dbReference type="PROSITE" id="PS50965">
    <property type="entry name" value="NERD"/>
    <property type="match status" value="1"/>
</dbReference>
<dbReference type="OrthoDB" id="5793358at2"/>
<accession>A0A2I2L0A8</accession>
<organism evidence="3 4">
    <name type="scientific">Frankia canadensis</name>
    <dbReference type="NCBI Taxonomy" id="1836972"/>
    <lineage>
        <taxon>Bacteria</taxon>
        <taxon>Bacillati</taxon>
        <taxon>Actinomycetota</taxon>
        <taxon>Actinomycetes</taxon>
        <taxon>Frankiales</taxon>
        <taxon>Frankiaceae</taxon>
        <taxon>Frankia</taxon>
    </lineage>
</organism>